<feature type="non-terminal residue" evidence="6">
    <location>
        <position position="1"/>
    </location>
</feature>
<comment type="subcellular location">
    <subcellularLocation>
        <location evidence="1">Membrane</location>
    </subcellularLocation>
</comment>
<dbReference type="Pfam" id="PF00263">
    <property type="entry name" value="Secretin"/>
    <property type="match status" value="1"/>
</dbReference>
<evidence type="ECO:0000256" key="4">
    <source>
        <dbReference type="RuleBase" id="RU004003"/>
    </source>
</evidence>
<dbReference type="Proteomes" id="UP000664658">
    <property type="component" value="Unassembled WGS sequence"/>
</dbReference>
<dbReference type="InterPro" id="IPR004846">
    <property type="entry name" value="T2SS/T3SS_dom"/>
</dbReference>
<dbReference type="PANTHER" id="PTHR30332">
    <property type="entry name" value="PROBABLE GENERAL SECRETION PATHWAY PROTEIN D"/>
    <property type="match status" value="1"/>
</dbReference>
<organism evidence="6 7">
    <name type="scientific">Plesiomonas shigelloides</name>
    <name type="common">Aeromonas shigelloides</name>
    <dbReference type="NCBI Taxonomy" id="703"/>
    <lineage>
        <taxon>Bacteria</taxon>
        <taxon>Pseudomonadati</taxon>
        <taxon>Pseudomonadota</taxon>
        <taxon>Gammaproteobacteria</taxon>
        <taxon>Enterobacterales</taxon>
        <taxon>Enterobacteriaceae</taxon>
        <taxon>Plesiomonas</taxon>
    </lineage>
</organism>
<protein>
    <recommendedName>
        <fullName evidence="5">Type II/III secretion system secretin-like domain-containing protein</fullName>
    </recommendedName>
</protein>
<evidence type="ECO:0000259" key="5">
    <source>
        <dbReference type="Pfam" id="PF00263"/>
    </source>
</evidence>
<dbReference type="AlphaFoldDB" id="A0A8I1WB04"/>
<gene>
    <name evidence="6" type="ORF">J2R62_18480</name>
</gene>
<evidence type="ECO:0000313" key="7">
    <source>
        <dbReference type="Proteomes" id="UP000664658"/>
    </source>
</evidence>
<dbReference type="GO" id="GO:0016020">
    <property type="term" value="C:membrane"/>
    <property type="evidence" value="ECO:0007669"/>
    <property type="project" value="UniProtKB-SubCell"/>
</dbReference>
<feature type="domain" description="Type II/III secretion system secretin-like" evidence="5">
    <location>
        <begin position="6"/>
        <end position="56"/>
    </location>
</feature>
<dbReference type="InterPro" id="IPR001775">
    <property type="entry name" value="GspD/PilQ"/>
</dbReference>
<reference evidence="6" key="1">
    <citation type="submission" date="2021-03" db="EMBL/GenBank/DDBJ databases">
        <title>Plesiomonas shigelloides zfcc0051, isolated from zebrafish feces.</title>
        <authorList>
            <person name="Vanderhoek Z."/>
            <person name="Gaulke C."/>
        </authorList>
    </citation>
    <scope>NUCLEOTIDE SEQUENCE</scope>
    <source>
        <strain evidence="6">Zfcc0051</strain>
    </source>
</reference>
<keyword evidence="3" id="KW-0472">Membrane</keyword>
<accession>A0A8I1WB04</accession>
<dbReference type="EMBL" id="JAFNAA010000311">
    <property type="protein sequence ID" value="MBO1110106.1"/>
    <property type="molecule type" value="Genomic_DNA"/>
</dbReference>
<evidence type="ECO:0000313" key="6">
    <source>
        <dbReference type="EMBL" id="MBO1110106.1"/>
    </source>
</evidence>
<name>A0A8I1WB04_PLESH</name>
<dbReference type="GO" id="GO:0009306">
    <property type="term" value="P:protein secretion"/>
    <property type="evidence" value="ECO:0007669"/>
    <property type="project" value="InterPro"/>
</dbReference>
<sequence length="129" mass="14604">VDLSGLAGLIYDQGGESSVKVPLLGAIPVLGHLFKYTSKKKQKRYLMIVIRPTILRVGMASDGVSQRKYIYIRAEQLYRADQGMGLMPQPPLPVLPECGTDPQLPREGRDCVLARWKRWWGNRWIRDGP</sequence>
<evidence type="ECO:0000256" key="3">
    <source>
        <dbReference type="ARBA" id="ARBA00023136"/>
    </source>
</evidence>
<proteinExistence type="inferred from homology"/>
<evidence type="ECO:0000256" key="1">
    <source>
        <dbReference type="ARBA" id="ARBA00004370"/>
    </source>
</evidence>
<dbReference type="GO" id="GO:0015627">
    <property type="term" value="C:type II protein secretion system complex"/>
    <property type="evidence" value="ECO:0007669"/>
    <property type="project" value="TreeGrafter"/>
</dbReference>
<dbReference type="PANTHER" id="PTHR30332:SF24">
    <property type="entry name" value="SECRETIN GSPD-RELATED"/>
    <property type="match status" value="1"/>
</dbReference>
<comment type="similarity">
    <text evidence="4">Belongs to the bacterial secretin family.</text>
</comment>
<dbReference type="InterPro" id="IPR050810">
    <property type="entry name" value="Bact_Secretion_Sys_Channel"/>
</dbReference>
<evidence type="ECO:0000256" key="2">
    <source>
        <dbReference type="ARBA" id="ARBA00022729"/>
    </source>
</evidence>
<comment type="caution">
    <text evidence="6">The sequence shown here is derived from an EMBL/GenBank/DDBJ whole genome shotgun (WGS) entry which is preliminary data.</text>
</comment>
<dbReference type="PRINTS" id="PR00811">
    <property type="entry name" value="BCTERIALGSPD"/>
</dbReference>
<keyword evidence="2" id="KW-0732">Signal</keyword>